<evidence type="ECO:0000256" key="5">
    <source>
        <dbReference type="ARBA" id="ARBA00022771"/>
    </source>
</evidence>
<evidence type="ECO:0000256" key="4">
    <source>
        <dbReference type="ARBA" id="ARBA00022737"/>
    </source>
</evidence>
<keyword evidence="9" id="KW-0812">Transmembrane</keyword>
<comment type="caution">
    <text evidence="11">The sequence shown here is derived from an EMBL/GenBank/DDBJ whole genome shotgun (WGS) entry which is preliminary data.</text>
</comment>
<keyword evidence="3" id="KW-0479">Metal-binding</keyword>
<dbReference type="Gene3D" id="1.20.120.1750">
    <property type="match status" value="1"/>
</dbReference>
<dbReference type="EMBL" id="NKHZ01000039">
    <property type="protein sequence ID" value="PNS18685.1"/>
    <property type="molecule type" value="Genomic_DNA"/>
</dbReference>
<evidence type="ECO:0000256" key="3">
    <source>
        <dbReference type="ARBA" id="ARBA00022723"/>
    </source>
</evidence>
<dbReference type="InterPro" id="IPR058758">
    <property type="entry name" value="UBA_RNF216"/>
</dbReference>
<evidence type="ECO:0000256" key="1">
    <source>
        <dbReference type="ARBA" id="ARBA00004906"/>
    </source>
</evidence>
<keyword evidence="2" id="KW-0808">Transferase</keyword>
<keyword evidence="9" id="KW-1133">Transmembrane helix</keyword>
<dbReference type="GO" id="GO:0008270">
    <property type="term" value="F:zinc ion binding"/>
    <property type="evidence" value="ECO:0007669"/>
    <property type="project" value="UniProtKB-KW"/>
</dbReference>
<evidence type="ECO:0000256" key="7">
    <source>
        <dbReference type="ARBA" id="ARBA00022833"/>
    </source>
</evidence>
<evidence type="ECO:0000256" key="9">
    <source>
        <dbReference type="SAM" id="Phobius"/>
    </source>
</evidence>
<evidence type="ECO:0000313" key="12">
    <source>
        <dbReference type="Proteomes" id="UP000243797"/>
    </source>
</evidence>
<dbReference type="InterPro" id="IPR047544">
    <property type="entry name" value="RING-HC_RBR_RNF216"/>
</dbReference>
<dbReference type="Pfam" id="PF26112">
    <property type="entry name" value="UBA_RNF216"/>
    <property type="match status" value="1"/>
</dbReference>
<dbReference type="CDD" id="cd16630">
    <property type="entry name" value="RING-HC_RBR_RNF216"/>
    <property type="match status" value="1"/>
</dbReference>
<evidence type="ECO:0000313" key="11">
    <source>
        <dbReference type="EMBL" id="PNS18685.1"/>
    </source>
</evidence>
<protein>
    <recommendedName>
        <fullName evidence="10">RING-type domain-containing protein</fullName>
    </recommendedName>
</protein>
<evidence type="ECO:0000256" key="8">
    <source>
        <dbReference type="SAM" id="MobiDB-lite"/>
    </source>
</evidence>
<sequence>MAGFLPNVPFTRGSSRSARQPTSSGGRADSITDDLRKGSWVLAQDAPTLEKDDLSADLEELNGCLWLLSDVFPDVQHEVFREMLLNVSKESRIEIVTEHLLKDKGKWVRGRYRTAATEQVSTTGISEGSRAGRFIARTRETFRSEAYRNAVKEAFYLEFKGLSHATIKAVLAEHNSSYAKSRPVLHQLSTKSWRYYLSNIWTTKKSDALSAYNHPLINWQSPYGPDGPQIPYLRRTESHELNQELYSIFIAPIMLESSVQRLRKDSLLAQQLNEEEATGNDALFECQCCYTSAAFEGMASCSSGDHMVCFQCIRFTVNEALFGQGWARTVNADKMALQCLASSADGCDSIIKSDLIRRALLSAPNDGLTLFRKLEDRVAKENLDKCNVPLLRCPFCTYAETDELPSFRMDESHRISKRVANLVGGSQRTWLYPLFELQIFTALILITPLIHLVLLLSTSFWYDALRNAQRRVLRRRRGLRFRCLAPSCSAASCVTCLARWTDPHICYETATKSLRHAVEAATTAVVKRTCPRCNMSFVKSSGCNKLVCPCGYNMCYICRAPIANEGYAHFCQHFRASGGRCTECDRCDLYKVEDEEATVKRAAEQAGKAWREKEGKSSLSKLDDRSRDRLGLVAEEVIRGPGHAPWALDDALDGLLDMVLA</sequence>
<keyword evidence="9" id="KW-0472">Membrane</keyword>
<dbReference type="InParanoid" id="A0A2K1QUF3"/>
<accession>A0A2K1QUF3</accession>
<dbReference type="STRING" id="2082308.A0A2K1QUF3"/>
<dbReference type="Pfam" id="PF26200">
    <property type="entry name" value="Rcat_RNF216"/>
    <property type="match status" value="1"/>
</dbReference>
<evidence type="ECO:0000256" key="2">
    <source>
        <dbReference type="ARBA" id="ARBA00022679"/>
    </source>
</evidence>
<dbReference type="InterPro" id="IPR047546">
    <property type="entry name" value="Rcat_RBR_RNF216"/>
</dbReference>
<feature type="domain" description="RING-type" evidence="10">
    <location>
        <begin position="282"/>
        <end position="585"/>
    </location>
</feature>
<proteinExistence type="predicted"/>
<dbReference type="OrthoDB" id="10009520at2759"/>
<dbReference type="GO" id="GO:0016740">
    <property type="term" value="F:transferase activity"/>
    <property type="evidence" value="ECO:0007669"/>
    <property type="project" value="UniProtKB-KW"/>
</dbReference>
<feature type="transmembrane region" description="Helical" evidence="9">
    <location>
        <begin position="439"/>
        <end position="462"/>
    </location>
</feature>
<gene>
    <name evidence="11" type="ORF">CAC42_5224</name>
</gene>
<dbReference type="CDD" id="cd20353">
    <property type="entry name" value="Rcat_RBR_RNF216"/>
    <property type="match status" value="1"/>
</dbReference>
<name>A0A2K1QUF3_9PEZI</name>
<reference evidence="11 12" key="1">
    <citation type="submission" date="2017-06" db="EMBL/GenBank/DDBJ databases">
        <title>Draft genome sequence of a variant of Elsinoe murrayae.</title>
        <authorList>
            <person name="Cheng Q."/>
        </authorList>
    </citation>
    <scope>NUCLEOTIDE SEQUENCE [LARGE SCALE GENOMIC DNA]</scope>
    <source>
        <strain evidence="11 12">CQ-2017a</strain>
    </source>
</reference>
<dbReference type="PROSITE" id="PS51873">
    <property type="entry name" value="TRIAD"/>
    <property type="match status" value="1"/>
</dbReference>
<dbReference type="InterPro" id="IPR051628">
    <property type="entry name" value="LUBAC_E3_Ligases"/>
</dbReference>
<keyword evidence="7" id="KW-0862">Zinc</keyword>
<dbReference type="Proteomes" id="UP000243797">
    <property type="component" value="Unassembled WGS sequence"/>
</dbReference>
<dbReference type="InterPro" id="IPR044066">
    <property type="entry name" value="TRIAD_supradom"/>
</dbReference>
<comment type="pathway">
    <text evidence="1">Protein modification; protein ubiquitination.</text>
</comment>
<keyword evidence="6" id="KW-0833">Ubl conjugation pathway</keyword>
<feature type="region of interest" description="Disordered" evidence="8">
    <location>
        <begin position="1"/>
        <end position="31"/>
    </location>
</feature>
<keyword evidence="12" id="KW-1185">Reference proteome</keyword>
<keyword evidence="5" id="KW-0863">Zinc-finger</keyword>
<keyword evidence="4" id="KW-0677">Repeat</keyword>
<organism evidence="11 12">
    <name type="scientific">Sphaceloma murrayae</name>
    <dbReference type="NCBI Taxonomy" id="2082308"/>
    <lineage>
        <taxon>Eukaryota</taxon>
        <taxon>Fungi</taxon>
        <taxon>Dikarya</taxon>
        <taxon>Ascomycota</taxon>
        <taxon>Pezizomycotina</taxon>
        <taxon>Dothideomycetes</taxon>
        <taxon>Dothideomycetidae</taxon>
        <taxon>Myriangiales</taxon>
        <taxon>Elsinoaceae</taxon>
        <taxon>Sphaceloma</taxon>
    </lineage>
</organism>
<dbReference type="PANTHER" id="PTHR22770">
    <property type="entry name" value="UBIQUITIN CONJUGATING ENZYME 7 INTERACTING PROTEIN-RELATED"/>
    <property type="match status" value="1"/>
</dbReference>
<dbReference type="AlphaFoldDB" id="A0A2K1QUF3"/>
<evidence type="ECO:0000256" key="6">
    <source>
        <dbReference type="ARBA" id="ARBA00022786"/>
    </source>
</evidence>
<feature type="compositionally biased region" description="Polar residues" evidence="8">
    <location>
        <begin position="12"/>
        <end position="25"/>
    </location>
</feature>
<dbReference type="SUPFAM" id="SSF57850">
    <property type="entry name" value="RING/U-box"/>
    <property type="match status" value="1"/>
</dbReference>
<dbReference type="Pfam" id="PF26191">
    <property type="entry name" value="RING-HC_RBR_RNF216"/>
    <property type="match status" value="1"/>
</dbReference>
<dbReference type="PANTHER" id="PTHR22770:SF42">
    <property type="entry name" value="FINGER PROTEIN (ZIN), PUTATIVE (AFU_ORTHOLOGUE AFUA_4G03910)-RELATED"/>
    <property type="match status" value="1"/>
</dbReference>
<evidence type="ECO:0000259" key="10">
    <source>
        <dbReference type="PROSITE" id="PS51873"/>
    </source>
</evidence>